<keyword evidence="1" id="KW-0805">Transcription regulation</keyword>
<dbReference type="SMART" id="SM00342">
    <property type="entry name" value="HTH_ARAC"/>
    <property type="match status" value="1"/>
</dbReference>
<evidence type="ECO:0000256" key="1">
    <source>
        <dbReference type="ARBA" id="ARBA00023015"/>
    </source>
</evidence>
<name>A0A2N3HS92_9BACT</name>
<dbReference type="RefSeq" id="WP_101263033.1">
    <property type="nucleotide sequence ID" value="NZ_MVDD01000019.1"/>
</dbReference>
<gene>
    <name evidence="5" type="ORF">BZG02_17385</name>
</gene>
<dbReference type="Gene3D" id="1.10.10.60">
    <property type="entry name" value="Homeodomain-like"/>
    <property type="match status" value="1"/>
</dbReference>
<dbReference type="InterPro" id="IPR014710">
    <property type="entry name" value="RmlC-like_jellyroll"/>
</dbReference>
<evidence type="ECO:0000313" key="6">
    <source>
        <dbReference type="Proteomes" id="UP000233535"/>
    </source>
</evidence>
<evidence type="ECO:0000313" key="5">
    <source>
        <dbReference type="EMBL" id="PKQ60921.1"/>
    </source>
</evidence>
<dbReference type="InterPro" id="IPR020449">
    <property type="entry name" value="Tscrpt_reg_AraC-type_HTH"/>
</dbReference>
<dbReference type="PROSITE" id="PS00041">
    <property type="entry name" value="HTH_ARAC_FAMILY_1"/>
    <property type="match status" value="1"/>
</dbReference>
<dbReference type="InterPro" id="IPR009057">
    <property type="entry name" value="Homeodomain-like_sf"/>
</dbReference>
<dbReference type="EMBL" id="MVDD01000019">
    <property type="protein sequence ID" value="PKQ60921.1"/>
    <property type="molecule type" value="Genomic_DNA"/>
</dbReference>
<dbReference type="SUPFAM" id="SSF51215">
    <property type="entry name" value="Regulatory protein AraC"/>
    <property type="match status" value="1"/>
</dbReference>
<dbReference type="InterPro" id="IPR018060">
    <property type="entry name" value="HTH_AraC"/>
</dbReference>
<organism evidence="5 6">
    <name type="scientific">Labilibaculum filiforme</name>
    <dbReference type="NCBI Taxonomy" id="1940526"/>
    <lineage>
        <taxon>Bacteria</taxon>
        <taxon>Pseudomonadati</taxon>
        <taxon>Bacteroidota</taxon>
        <taxon>Bacteroidia</taxon>
        <taxon>Marinilabiliales</taxon>
        <taxon>Marinifilaceae</taxon>
        <taxon>Labilibaculum</taxon>
    </lineage>
</organism>
<dbReference type="GO" id="GO:0003700">
    <property type="term" value="F:DNA-binding transcription factor activity"/>
    <property type="evidence" value="ECO:0007669"/>
    <property type="project" value="InterPro"/>
</dbReference>
<keyword evidence="6" id="KW-1185">Reference proteome</keyword>
<dbReference type="PANTHER" id="PTHR43280:SF34">
    <property type="entry name" value="ARAC-FAMILY TRANSCRIPTIONAL REGULATOR"/>
    <property type="match status" value="1"/>
</dbReference>
<accession>A0A2N3HS92</accession>
<dbReference type="PANTHER" id="PTHR43280">
    <property type="entry name" value="ARAC-FAMILY TRANSCRIPTIONAL REGULATOR"/>
    <property type="match status" value="1"/>
</dbReference>
<dbReference type="PROSITE" id="PS01124">
    <property type="entry name" value="HTH_ARAC_FAMILY_2"/>
    <property type="match status" value="1"/>
</dbReference>
<dbReference type="AlphaFoldDB" id="A0A2N3HS92"/>
<dbReference type="OrthoDB" id="1096411at2"/>
<evidence type="ECO:0000256" key="2">
    <source>
        <dbReference type="ARBA" id="ARBA00023125"/>
    </source>
</evidence>
<dbReference type="SUPFAM" id="SSF46689">
    <property type="entry name" value="Homeodomain-like"/>
    <property type="match status" value="1"/>
</dbReference>
<dbReference type="Pfam" id="PF02311">
    <property type="entry name" value="AraC_binding"/>
    <property type="match status" value="1"/>
</dbReference>
<keyword evidence="2" id="KW-0238">DNA-binding</keyword>
<protein>
    <recommendedName>
        <fullName evidence="4">HTH araC/xylS-type domain-containing protein</fullName>
    </recommendedName>
</protein>
<dbReference type="GO" id="GO:0043565">
    <property type="term" value="F:sequence-specific DNA binding"/>
    <property type="evidence" value="ECO:0007669"/>
    <property type="project" value="InterPro"/>
</dbReference>
<evidence type="ECO:0000259" key="4">
    <source>
        <dbReference type="PROSITE" id="PS01124"/>
    </source>
</evidence>
<dbReference type="InterPro" id="IPR018062">
    <property type="entry name" value="HTH_AraC-typ_CS"/>
</dbReference>
<keyword evidence="3" id="KW-0804">Transcription</keyword>
<sequence length="277" mass="32325">MKFNLDAFLTDPKEVFHLARITLRSKSDIQMHTHDYAEIFWIEDGEGFHLINGERVKISPGYLCTLRPTDKHTFIAKSATKGLTITNLAFRSSTLDYFRERYFPDTNLYFWSKSHLPFSFRVPKEELCLLSGKADQVINQRKNNIHLDRLLLFIFEIIEPSYASFNPEMPYWLRSALENYNSPVQFQKGVDGFLSQANKSLDHCNRILKKHTGKTLTDTINESKIKYAARLLVMTDASVKTIASDCGYGNIGYFYRVFKTHFKMSPKDYRIYNKRII</sequence>
<dbReference type="InterPro" id="IPR003313">
    <property type="entry name" value="AraC-bd"/>
</dbReference>
<dbReference type="PRINTS" id="PR00032">
    <property type="entry name" value="HTHARAC"/>
</dbReference>
<dbReference type="Gene3D" id="2.60.120.10">
    <property type="entry name" value="Jelly Rolls"/>
    <property type="match status" value="1"/>
</dbReference>
<dbReference type="Pfam" id="PF12833">
    <property type="entry name" value="HTH_18"/>
    <property type="match status" value="1"/>
</dbReference>
<dbReference type="InterPro" id="IPR037923">
    <property type="entry name" value="HTH-like"/>
</dbReference>
<dbReference type="Proteomes" id="UP000233535">
    <property type="component" value="Unassembled WGS sequence"/>
</dbReference>
<reference evidence="5 6" key="1">
    <citation type="journal article" date="2017" name="Front. Microbiol.">
        <title>Labilibaculum manganireducens gen. nov., sp. nov. and Labilibaculum filiforme sp. nov., Novel Bacteroidetes Isolated from Subsurface Sediments of the Baltic Sea.</title>
        <authorList>
            <person name="Vandieken V."/>
            <person name="Marshall I.P."/>
            <person name="Niemann H."/>
            <person name="Engelen B."/>
            <person name="Cypionka H."/>
        </authorList>
    </citation>
    <scope>NUCLEOTIDE SEQUENCE [LARGE SCALE GENOMIC DNA]</scope>
    <source>
        <strain evidence="5 6">59.16B</strain>
    </source>
</reference>
<feature type="domain" description="HTH araC/xylS-type" evidence="4">
    <location>
        <begin position="167"/>
        <end position="272"/>
    </location>
</feature>
<proteinExistence type="predicted"/>
<comment type="caution">
    <text evidence="5">The sequence shown here is derived from an EMBL/GenBank/DDBJ whole genome shotgun (WGS) entry which is preliminary data.</text>
</comment>
<evidence type="ECO:0000256" key="3">
    <source>
        <dbReference type="ARBA" id="ARBA00023163"/>
    </source>
</evidence>